<sequence length="56" mass="6368">MVAAKFQRSITSCCHEDAGKTSVCISQIHALWLRTSYHQCQTTSVVYCKSNRRDSM</sequence>
<accession>A0A0E9Q0Z0</accession>
<name>A0A0E9Q0Z0_ANGAN</name>
<reference evidence="1" key="1">
    <citation type="submission" date="2014-11" db="EMBL/GenBank/DDBJ databases">
        <authorList>
            <person name="Amaro Gonzalez C."/>
        </authorList>
    </citation>
    <scope>NUCLEOTIDE SEQUENCE</scope>
</reference>
<dbReference type="AlphaFoldDB" id="A0A0E9Q0Z0"/>
<evidence type="ECO:0000313" key="1">
    <source>
        <dbReference type="EMBL" id="JAH09995.1"/>
    </source>
</evidence>
<proteinExistence type="predicted"/>
<reference evidence="1" key="2">
    <citation type="journal article" date="2015" name="Fish Shellfish Immunol.">
        <title>Early steps in the European eel (Anguilla anguilla)-Vibrio vulnificus interaction in the gills: Role of the RtxA13 toxin.</title>
        <authorList>
            <person name="Callol A."/>
            <person name="Pajuelo D."/>
            <person name="Ebbesson L."/>
            <person name="Teles M."/>
            <person name="MacKenzie S."/>
            <person name="Amaro C."/>
        </authorList>
    </citation>
    <scope>NUCLEOTIDE SEQUENCE</scope>
</reference>
<dbReference type="EMBL" id="GBXM01098582">
    <property type="protein sequence ID" value="JAH09995.1"/>
    <property type="molecule type" value="Transcribed_RNA"/>
</dbReference>
<protein>
    <submittedName>
        <fullName evidence="1">Uncharacterized protein</fullName>
    </submittedName>
</protein>
<organism evidence="1">
    <name type="scientific">Anguilla anguilla</name>
    <name type="common">European freshwater eel</name>
    <name type="synonym">Muraena anguilla</name>
    <dbReference type="NCBI Taxonomy" id="7936"/>
    <lineage>
        <taxon>Eukaryota</taxon>
        <taxon>Metazoa</taxon>
        <taxon>Chordata</taxon>
        <taxon>Craniata</taxon>
        <taxon>Vertebrata</taxon>
        <taxon>Euteleostomi</taxon>
        <taxon>Actinopterygii</taxon>
        <taxon>Neopterygii</taxon>
        <taxon>Teleostei</taxon>
        <taxon>Anguilliformes</taxon>
        <taxon>Anguillidae</taxon>
        <taxon>Anguilla</taxon>
    </lineage>
</organism>